<keyword evidence="2 3" id="KW-0975">Bacterial flagellum</keyword>
<evidence type="ECO:0000256" key="4">
    <source>
        <dbReference type="SAM" id="Coils"/>
    </source>
</evidence>
<keyword evidence="7" id="KW-0282">Flagellum</keyword>
<dbReference type="PANTHER" id="PTHR42792:SF2">
    <property type="entry name" value="FLAGELLIN"/>
    <property type="match status" value="1"/>
</dbReference>
<dbReference type="InterPro" id="IPR042187">
    <property type="entry name" value="Flagellin_C_sub2"/>
</dbReference>
<reference evidence="7 8" key="2">
    <citation type="journal article" date="2011" name="Stand. Genomic Sci.">
        <title>Complete genome sequence of Calditerrivibrio nitroreducens type strain (Yu37-1).</title>
        <authorList>
            <person name="Pitluck S."/>
            <person name="Sikorski J."/>
            <person name="Zeytun A."/>
            <person name="Lapidus A."/>
            <person name="Nolan M."/>
            <person name="Lucas S."/>
            <person name="Hammon N."/>
            <person name="Deshpande S."/>
            <person name="Cheng J.F."/>
            <person name="Tapia R."/>
            <person name="Han C."/>
            <person name="Goodwin L."/>
            <person name="Liolios K."/>
            <person name="Pagani I."/>
            <person name="Ivanova N."/>
            <person name="Mavromatis K."/>
            <person name="Pati A."/>
            <person name="Chen A."/>
            <person name="Palaniappan K."/>
            <person name="Hauser L."/>
            <person name="Chang Y.J."/>
            <person name="Jeffries C.D."/>
            <person name="Detter J.C."/>
            <person name="Brambilla E."/>
            <person name="Djao O.D."/>
            <person name="Rohde M."/>
            <person name="Spring S."/>
            <person name="Goker M."/>
            <person name="Woyke T."/>
            <person name="Bristow J."/>
            <person name="Eisen J.A."/>
            <person name="Markowitz V."/>
            <person name="Hugenholtz P."/>
            <person name="Kyrpides N.C."/>
            <person name="Klenk H.P."/>
            <person name="Land M."/>
        </authorList>
    </citation>
    <scope>NUCLEOTIDE SEQUENCE [LARGE SCALE GENOMIC DNA]</scope>
    <source>
        <strain evidence="8">DSM 19672 / NBRC 101217 / Yu37-1</strain>
    </source>
</reference>
<dbReference type="Proteomes" id="UP000007039">
    <property type="component" value="Chromosome"/>
</dbReference>
<dbReference type="RefSeq" id="WP_013450830.1">
    <property type="nucleotide sequence ID" value="NC_014758.1"/>
</dbReference>
<dbReference type="eggNOG" id="COG1344">
    <property type="taxonomic scope" value="Bacteria"/>
</dbReference>
<dbReference type="InterPro" id="IPR001029">
    <property type="entry name" value="Flagellin_N"/>
</dbReference>
<dbReference type="KEGG" id="cni:Calni_0706"/>
<dbReference type="PANTHER" id="PTHR42792">
    <property type="entry name" value="FLAGELLIN"/>
    <property type="match status" value="1"/>
</dbReference>
<evidence type="ECO:0000259" key="5">
    <source>
        <dbReference type="Pfam" id="PF00669"/>
    </source>
</evidence>
<organism evidence="7 8">
    <name type="scientific">Calditerrivibrio nitroreducens (strain DSM 19672 / NBRC 101217 / Yu37-1)</name>
    <dbReference type="NCBI Taxonomy" id="768670"/>
    <lineage>
        <taxon>Bacteria</taxon>
        <taxon>Pseudomonadati</taxon>
        <taxon>Deferribacterota</taxon>
        <taxon>Deferribacteres</taxon>
        <taxon>Deferribacterales</taxon>
        <taxon>Calditerrivibrionaceae</taxon>
    </lineage>
</organism>
<reference key="1">
    <citation type="submission" date="2010-11" db="EMBL/GenBank/DDBJ databases">
        <title>The complete genome of chromosome of Calditerrivibrio nitroreducens DSM 19672.</title>
        <authorList>
            <consortium name="US DOE Joint Genome Institute (JGI-PGF)"/>
            <person name="Lucas S."/>
            <person name="Copeland A."/>
            <person name="Lapidus A."/>
            <person name="Bruce D."/>
            <person name="Goodwin L."/>
            <person name="Pitluck S."/>
            <person name="Kyrpides N."/>
            <person name="Mavromatis K."/>
            <person name="Ivanova N."/>
            <person name="Mikhailova N."/>
            <person name="Zeytun A."/>
            <person name="Brettin T."/>
            <person name="Detter J.C."/>
            <person name="Tapia R."/>
            <person name="Han C."/>
            <person name="Land M."/>
            <person name="Hauser L."/>
            <person name="Markowitz V."/>
            <person name="Cheng J.-F."/>
            <person name="Hugenholtz P."/>
            <person name="Woyke T."/>
            <person name="Wu D."/>
            <person name="Spring S."/>
            <person name="Schroeder M."/>
            <person name="Brambilla E."/>
            <person name="Klenk H.-P."/>
            <person name="Eisen J.A."/>
        </authorList>
    </citation>
    <scope>NUCLEOTIDE SEQUENCE [LARGE SCALE GENOMIC DNA]</scope>
    <source>
        <strain>DSM 19672</strain>
    </source>
</reference>
<dbReference type="GO" id="GO:0005576">
    <property type="term" value="C:extracellular region"/>
    <property type="evidence" value="ECO:0007669"/>
    <property type="project" value="UniProtKB-SubCell"/>
</dbReference>
<feature type="domain" description="Flagellin N-terminal" evidence="5">
    <location>
        <begin position="5"/>
        <end position="141"/>
    </location>
</feature>
<dbReference type="STRING" id="768670.Calni_0706"/>
<dbReference type="GO" id="GO:0009288">
    <property type="term" value="C:bacterial-type flagellum"/>
    <property type="evidence" value="ECO:0007669"/>
    <property type="project" value="UniProtKB-SubCell"/>
</dbReference>
<dbReference type="InterPro" id="IPR001492">
    <property type="entry name" value="Flagellin"/>
</dbReference>
<dbReference type="AlphaFoldDB" id="E4TGD6"/>
<dbReference type="Pfam" id="PF00669">
    <property type="entry name" value="Flagellin_N"/>
    <property type="match status" value="1"/>
</dbReference>
<comment type="similarity">
    <text evidence="1 3">Belongs to the bacterial flagellin family.</text>
</comment>
<protein>
    <recommendedName>
        <fullName evidence="3">Flagellin</fullName>
    </recommendedName>
</protein>
<dbReference type="Pfam" id="PF00700">
    <property type="entry name" value="Flagellin_C"/>
    <property type="match status" value="1"/>
</dbReference>
<dbReference type="OrthoDB" id="9796789at2"/>
<dbReference type="EMBL" id="CP002347">
    <property type="protein sequence ID" value="ADR18617.1"/>
    <property type="molecule type" value="Genomic_DNA"/>
</dbReference>
<evidence type="ECO:0000256" key="3">
    <source>
        <dbReference type="RuleBase" id="RU362073"/>
    </source>
</evidence>
<evidence type="ECO:0000256" key="2">
    <source>
        <dbReference type="ARBA" id="ARBA00023143"/>
    </source>
</evidence>
<comment type="subcellular location">
    <subcellularLocation>
        <location evidence="3">Secreted</location>
    </subcellularLocation>
    <subcellularLocation>
        <location evidence="3">Bacterial flagellum</location>
    </subcellularLocation>
</comment>
<keyword evidence="7" id="KW-0969">Cilium</keyword>
<dbReference type="PRINTS" id="PR00207">
    <property type="entry name" value="FLAGELLIN"/>
</dbReference>
<feature type="coiled-coil region" evidence="4">
    <location>
        <begin position="75"/>
        <end position="129"/>
    </location>
</feature>
<dbReference type="InterPro" id="IPR046358">
    <property type="entry name" value="Flagellin_C"/>
</dbReference>
<evidence type="ECO:0000313" key="7">
    <source>
        <dbReference type="EMBL" id="ADR18617.1"/>
    </source>
</evidence>
<name>E4TGD6_CALNY</name>
<gene>
    <name evidence="7" type="ordered locus">Calni_0706</name>
</gene>
<evidence type="ECO:0000259" key="6">
    <source>
        <dbReference type="Pfam" id="PF00700"/>
    </source>
</evidence>
<accession>E4TGD6</accession>
<feature type="domain" description="Flagellin C-terminal" evidence="6">
    <location>
        <begin position="673"/>
        <end position="755"/>
    </location>
</feature>
<dbReference type="HOGENOM" id="CLU_011142_3_0_0"/>
<comment type="function">
    <text evidence="3">Flagellin is the subunit protein which polymerizes to form the filaments of bacterial flagella.</text>
</comment>
<proteinExistence type="inferred from homology"/>
<keyword evidence="4" id="KW-0175">Coiled coil</keyword>
<evidence type="ECO:0000256" key="1">
    <source>
        <dbReference type="ARBA" id="ARBA00005709"/>
    </source>
</evidence>
<keyword evidence="8" id="KW-1185">Reference proteome</keyword>
<dbReference type="Gene3D" id="6.10.10.10">
    <property type="entry name" value="Flagellar export chaperone, C-terminal domain"/>
    <property type="match status" value="1"/>
</dbReference>
<dbReference type="GO" id="GO:0005198">
    <property type="term" value="F:structural molecule activity"/>
    <property type="evidence" value="ECO:0007669"/>
    <property type="project" value="UniProtKB-UniRule"/>
</dbReference>
<keyword evidence="3" id="KW-0964">Secreted</keyword>
<keyword evidence="7" id="KW-0966">Cell projection</keyword>
<evidence type="ECO:0000313" key="8">
    <source>
        <dbReference type="Proteomes" id="UP000007039"/>
    </source>
</evidence>
<dbReference type="SUPFAM" id="SSF64518">
    <property type="entry name" value="Phase 1 flagellin"/>
    <property type="match status" value="2"/>
</dbReference>
<sequence length="756" mass="80454">MAVSIYNNLMSLNAQRHITITNNMLGKSLERLSSGLRINHASDDASGMAISEKLRGQISGLKRSIMNAQDGISMLQTAEGALEEVSAMLQRMRELAVQAANGTYTSNDRVELQKEVEQLKSEINRISAATEFNTKKLLNGDGTALWSASDNKISALIRGNVAEGNYEISLKANKIGQNQVFKTDIMTLQEGKIGASYVDSASDTTNIESVRNPKTLWATGTSDYTLTLYGPASTTSPSVATIGSYLQTGSAGVIGTPNISSALTFDGYALVEITGDNASAATTYFYSAKTGQLIGQSSDTDITNGISTTAGFSLSAVGTFQKGDKFLFSVSRGVNYTTAPTGSGAIRITGGPADQQLSISINYTSSGSLASATDKVTQTIYLADLDEQTGNLNIGSLDIVFDRTDNGSVNSGSGTLHIAGGGEAATTTTKLKDIARFIDADGNNLFENRQELTIWGNGQSAVIYLEADDTVADFEDKLTDAIVNKLGLGSENALVNSHLVDYISIPDTAGARTVKGTFIIQTALAGEQGEIAFSGDQRLLNALSLAEIQKSENNTTLVTIKDAHTGDLIGTDETGNDRVNGVINGIELVIDSRANVSAEWDSTNNTLIFKENANASTKKYYLHVVDNSTDLQIGPNKGQSLSVSIPQLDVKGLGIENVYLVSQSLAQKAIPDIDNALSQVVTIRATIGAQINRLEHTIKNLTVARENMTASESRIRDLDVAEEMATFTRYQILGQSGMAMLAQANQIPQMALQLLK</sequence>
<dbReference type="Gene3D" id="3.30.70.2120">
    <property type="match status" value="1"/>
</dbReference>
<dbReference type="Gene3D" id="1.20.1330.10">
    <property type="entry name" value="f41 fragment of flagellin, N-terminal domain"/>
    <property type="match status" value="2"/>
</dbReference>